<feature type="transmembrane region" description="Helical" evidence="10">
    <location>
        <begin position="316"/>
        <end position="337"/>
    </location>
</feature>
<dbReference type="HOGENOM" id="CLU_001265_30_5_5"/>
<evidence type="ECO:0000313" key="12">
    <source>
        <dbReference type="EMBL" id="AHE52675.1"/>
    </source>
</evidence>
<reference evidence="12 13" key="1">
    <citation type="submission" date="2013-07" db="EMBL/GenBank/DDBJ databases">
        <title>Completed genome of Sphingomonas sanxanigenens NX02.</title>
        <authorList>
            <person name="Ma T."/>
            <person name="Huang H."/>
            <person name="Wu M."/>
            <person name="Li X."/>
            <person name="Li G."/>
        </authorList>
    </citation>
    <scope>NUCLEOTIDE SEQUENCE [LARGE SCALE GENOMIC DNA]</scope>
    <source>
        <strain evidence="12 13">NX02</strain>
    </source>
</reference>
<keyword evidence="6 10" id="KW-1133">Transmembrane helix</keyword>
<evidence type="ECO:0000256" key="3">
    <source>
        <dbReference type="ARBA" id="ARBA00022448"/>
    </source>
</evidence>
<comment type="subcellular location">
    <subcellularLocation>
        <location evidence="1">Cell membrane</location>
        <topology evidence="1">Multi-pass membrane protein</topology>
    </subcellularLocation>
</comment>
<dbReference type="NCBIfam" id="TIGR00879">
    <property type="entry name" value="SP"/>
    <property type="match status" value="1"/>
</dbReference>
<dbReference type="GO" id="GO:0005886">
    <property type="term" value="C:plasma membrane"/>
    <property type="evidence" value="ECO:0007669"/>
    <property type="project" value="UniProtKB-SubCell"/>
</dbReference>
<dbReference type="eggNOG" id="COG2814">
    <property type="taxonomic scope" value="Bacteria"/>
</dbReference>
<protein>
    <recommendedName>
        <fullName evidence="11">Major facilitator superfamily (MFS) profile domain-containing protein</fullName>
    </recommendedName>
</protein>
<dbReference type="CDD" id="cd17359">
    <property type="entry name" value="MFS_XylE_like"/>
    <property type="match status" value="1"/>
</dbReference>
<feature type="transmembrane region" description="Helical" evidence="10">
    <location>
        <begin position="408"/>
        <end position="428"/>
    </location>
</feature>
<name>W0AAI2_9SPHN</name>
<evidence type="ECO:0000256" key="1">
    <source>
        <dbReference type="ARBA" id="ARBA00004651"/>
    </source>
</evidence>
<evidence type="ECO:0000313" key="13">
    <source>
        <dbReference type="Proteomes" id="UP000018851"/>
    </source>
</evidence>
<dbReference type="AlphaFoldDB" id="W0AAI2"/>
<dbReference type="InterPro" id="IPR050814">
    <property type="entry name" value="Myo-inositol_Transporter"/>
</dbReference>
<feature type="transmembrane region" description="Helical" evidence="10">
    <location>
        <begin position="65"/>
        <end position="86"/>
    </location>
</feature>
<keyword evidence="4" id="KW-1003">Cell membrane</keyword>
<evidence type="ECO:0000256" key="7">
    <source>
        <dbReference type="ARBA" id="ARBA00023136"/>
    </source>
</evidence>
<evidence type="ECO:0000259" key="11">
    <source>
        <dbReference type="PROSITE" id="PS50850"/>
    </source>
</evidence>
<dbReference type="OrthoDB" id="9784658at2"/>
<feature type="transmembrane region" description="Helical" evidence="10">
    <location>
        <begin position="278"/>
        <end position="301"/>
    </location>
</feature>
<dbReference type="Gene3D" id="1.20.1250.20">
    <property type="entry name" value="MFS general substrate transporter like domains"/>
    <property type="match status" value="2"/>
</dbReference>
<dbReference type="KEGG" id="ssan:NX02_04665"/>
<feature type="transmembrane region" description="Helical" evidence="10">
    <location>
        <begin position="344"/>
        <end position="367"/>
    </location>
</feature>
<evidence type="ECO:0000256" key="4">
    <source>
        <dbReference type="ARBA" id="ARBA00022475"/>
    </source>
</evidence>
<dbReference type="InterPro" id="IPR005829">
    <property type="entry name" value="Sugar_transporter_CS"/>
</dbReference>
<dbReference type="RefSeq" id="WP_025290972.1">
    <property type="nucleotide sequence ID" value="NZ_CP006644.1"/>
</dbReference>
<evidence type="ECO:0000256" key="5">
    <source>
        <dbReference type="ARBA" id="ARBA00022692"/>
    </source>
</evidence>
<dbReference type="SUPFAM" id="SSF103473">
    <property type="entry name" value="MFS general substrate transporter"/>
    <property type="match status" value="1"/>
</dbReference>
<evidence type="ECO:0000256" key="6">
    <source>
        <dbReference type="ARBA" id="ARBA00022989"/>
    </source>
</evidence>
<dbReference type="PRINTS" id="PR00171">
    <property type="entry name" value="SUGRTRNSPORT"/>
</dbReference>
<keyword evidence="5 10" id="KW-0812">Transmembrane</keyword>
<dbReference type="PROSITE" id="PS00216">
    <property type="entry name" value="SUGAR_TRANSPORT_1"/>
    <property type="match status" value="1"/>
</dbReference>
<dbReference type="STRING" id="1123269.NX02_04665"/>
<sequence>MAGPVYHDARGATGSVPAAASGAVWLAAAVSALGGLLFGYDWVVIGGAKPFYEAGFGLAAPADQAWAVSCALIGCLIGAVGSGALGDRFGRRAALLLAALIFAVSSIGTALAQGFGDFVAWRIFGGVAIGMASGLSPLYIAEIAPPASRGRLVCLNQIAIVIGLLGAQIVNWLIAQPVPVGATAADIAASWNGTVGWRWMFAVAALPALAFLIGCLFIPESPRWLAQRGQWDRSAAVLRRFGGDAYAADALDGIRQALAAAPGRSLRAVLGEPRFRRVLAIGVVLAVLQQWCGINVIFNYAQEIFASAGYAVSDTLFNIVITGAVNCAFTLVALVTIERWGRRRLLLIGCAGLAGIYVVLGGCYLAGAQGWPLLALVVAAIACYAMTLAPVTWVALSEIFPGEARGASMAMATTALWAACFVLTYSFPLLNAAAGTGMTFWLYAVICVAGFLFISRALPETRARAWRRSRRGGGDFVACPPPRRSSRAQSRDESRKDRLKIRRGLPCPLHLAVSPIW</sequence>
<dbReference type="PANTHER" id="PTHR48020:SF12">
    <property type="entry name" value="PROTON MYO-INOSITOL COTRANSPORTER"/>
    <property type="match status" value="1"/>
</dbReference>
<feature type="transmembrane region" description="Helical" evidence="10">
    <location>
        <begin position="440"/>
        <end position="458"/>
    </location>
</feature>
<dbReference type="Pfam" id="PF00083">
    <property type="entry name" value="Sugar_tr"/>
    <property type="match status" value="1"/>
</dbReference>
<comment type="similarity">
    <text evidence="2 8">Belongs to the major facilitator superfamily. Sugar transporter (TC 2.A.1.1) family.</text>
</comment>
<feature type="region of interest" description="Disordered" evidence="9">
    <location>
        <begin position="471"/>
        <end position="497"/>
    </location>
</feature>
<keyword evidence="3 8" id="KW-0813">Transport</keyword>
<dbReference type="InterPro" id="IPR020846">
    <property type="entry name" value="MFS_dom"/>
</dbReference>
<feature type="transmembrane region" description="Helical" evidence="10">
    <location>
        <begin position="373"/>
        <end position="396"/>
    </location>
</feature>
<dbReference type="InterPro" id="IPR047984">
    <property type="entry name" value="XylE-like"/>
</dbReference>
<evidence type="ECO:0000256" key="2">
    <source>
        <dbReference type="ARBA" id="ARBA00010992"/>
    </source>
</evidence>
<feature type="transmembrane region" description="Helical" evidence="10">
    <location>
        <begin position="93"/>
        <end position="112"/>
    </location>
</feature>
<dbReference type="InterPro" id="IPR036259">
    <property type="entry name" value="MFS_trans_sf"/>
</dbReference>
<dbReference type="EMBL" id="CP006644">
    <property type="protein sequence ID" value="AHE52675.1"/>
    <property type="molecule type" value="Genomic_DNA"/>
</dbReference>
<dbReference type="GO" id="GO:0022857">
    <property type="term" value="F:transmembrane transporter activity"/>
    <property type="evidence" value="ECO:0007669"/>
    <property type="project" value="InterPro"/>
</dbReference>
<feature type="domain" description="Major facilitator superfamily (MFS) profile" evidence="11">
    <location>
        <begin position="27"/>
        <end position="462"/>
    </location>
</feature>
<evidence type="ECO:0000256" key="9">
    <source>
        <dbReference type="SAM" id="MobiDB-lite"/>
    </source>
</evidence>
<accession>W0AAI2</accession>
<dbReference type="PROSITE" id="PS50850">
    <property type="entry name" value="MFS"/>
    <property type="match status" value="1"/>
</dbReference>
<gene>
    <name evidence="12" type="ORF">NX02_04665</name>
</gene>
<dbReference type="InterPro" id="IPR005828">
    <property type="entry name" value="MFS_sugar_transport-like"/>
</dbReference>
<dbReference type="PATRIC" id="fig|1123269.5.peg.906"/>
<keyword evidence="13" id="KW-1185">Reference proteome</keyword>
<feature type="transmembrane region" description="Helical" evidence="10">
    <location>
        <begin position="152"/>
        <end position="175"/>
    </location>
</feature>
<feature type="transmembrane region" description="Helical" evidence="10">
    <location>
        <begin position="195"/>
        <end position="218"/>
    </location>
</feature>
<dbReference type="PANTHER" id="PTHR48020">
    <property type="entry name" value="PROTON MYO-INOSITOL COTRANSPORTER"/>
    <property type="match status" value="1"/>
</dbReference>
<dbReference type="InterPro" id="IPR003663">
    <property type="entry name" value="Sugar/inositol_transpt"/>
</dbReference>
<keyword evidence="7 10" id="KW-0472">Membrane</keyword>
<feature type="transmembrane region" description="Helical" evidence="10">
    <location>
        <begin position="23"/>
        <end position="45"/>
    </location>
</feature>
<organism evidence="12 13">
    <name type="scientific">Sphingomonas sanxanigenens DSM 19645 = NX02</name>
    <dbReference type="NCBI Taxonomy" id="1123269"/>
    <lineage>
        <taxon>Bacteria</taxon>
        <taxon>Pseudomonadati</taxon>
        <taxon>Pseudomonadota</taxon>
        <taxon>Alphaproteobacteria</taxon>
        <taxon>Sphingomonadales</taxon>
        <taxon>Sphingomonadaceae</taxon>
        <taxon>Sphingomonas</taxon>
    </lineage>
</organism>
<evidence type="ECO:0000256" key="8">
    <source>
        <dbReference type="RuleBase" id="RU003346"/>
    </source>
</evidence>
<dbReference type="Proteomes" id="UP000018851">
    <property type="component" value="Chromosome"/>
</dbReference>
<dbReference type="PROSITE" id="PS00217">
    <property type="entry name" value="SUGAR_TRANSPORT_2"/>
    <property type="match status" value="1"/>
</dbReference>
<proteinExistence type="inferred from homology"/>
<evidence type="ECO:0000256" key="10">
    <source>
        <dbReference type="SAM" id="Phobius"/>
    </source>
</evidence>
<feature type="transmembrane region" description="Helical" evidence="10">
    <location>
        <begin position="118"/>
        <end position="140"/>
    </location>
</feature>